<dbReference type="AlphaFoldDB" id="A0A8T0Q4K9"/>
<gene>
    <name evidence="2" type="ORF">PVAP13_7NG157717</name>
</gene>
<feature type="region of interest" description="Disordered" evidence="1">
    <location>
        <begin position="26"/>
        <end position="49"/>
    </location>
</feature>
<keyword evidence="3" id="KW-1185">Reference proteome</keyword>
<name>A0A8T0Q4K9_PANVG</name>
<dbReference type="Proteomes" id="UP000823388">
    <property type="component" value="Chromosome 7N"/>
</dbReference>
<dbReference type="EMBL" id="CM029050">
    <property type="protein sequence ID" value="KAG2565996.1"/>
    <property type="molecule type" value="Genomic_DNA"/>
</dbReference>
<proteinExistence type="predicted"/>
<organism evidence="2 3">
    <name type="scientific">Panicum virgatum</name>
    <name type="common">Blackwell switchgrass</name>
    <dbReference type="NCBI Taxonomy" id="38727"/>
    <lineage>
        <taxon>Eukaryota</taxon>
        <taxon>Viridiplantae</taxon>
        <taxon>Streptophyta</taxon>
        <taxon>Embryophyta</taxon>
        <taxon>Tracheophyta</taxon>
        <taxon>Spermatophyta</taxon>
        <taxon>Magnoliopsida</taxon>
        <taxon>Liliopsida</taxon>
        <taxon>Poales</taxon>
        <taxon>Poaceae</taxon>
        <taxon>PACMAD clade</taxon>
        <taxon>Panicoideae</taxon>
        <taxon>Panicodae</taxon>
        <taxon>Paniceae</taxon>
        <taxon>Panicinae</taxon>
        <taxon>Panicum</taxon>
        <taxon>Panicum sect. Hiantes</taxon>
    </lineage>
</organism>
<comment type="caution">
    <text evidence="2">The sequence shown here is derived from an EMBL/GenBank/DDBJ whole genome shotgun (WGS) entry which is preliminary data.</text>
</comment>
<feature type="region of interest" description="Disordered" evidence="1">
    <location>
        <begin position="62"/>
        <end position="102"/>
    </location>
</feature>
<feature type="compositionally biased region" description="Low complexity" evidence="1">
    <location>
        <begin position="40"/>
        <end position="49"/>
    </location>
</feature>
<protein>
    <submittedName>
        <fullName evidence="2">Uncharacterized protein</fullName>
    </submittedName>
</protein>
<evidence type="ECO:0000256" key="1">
    <source>
        <dbReference type="SAM" id="MobiDB-lite"/>
    </source>
</evidence>
<sequence length="102" mass="10830">MELAKCEALHSQIYALSATWHRRLRDSARAKPGRRPPSPARAVRPSASSSFSARVHVCLLLHLPPPPSAAGHAPSGADPRQSSSHVSFNPARTPPPTSPQSG</sequence>
<accession>A0A8T0Q4K9</accession>
<feature type="compositionally biased region" description="Pro residues" evidence="1">
    <location>
        <begin position="92"/>
        <end position="102"/>
    </location>
</feature>
<reference evidence="2" key="1">
    <citation type="submission" date="2020-05" db="EMBL/GenBank/DDBJ databases">
        <title>WGS assembly of Panicum virgatum.</title>
        <authorList>
            <person name="Lovell J.T."/>
            <person name="Jenkins J."/>
            <person name="Shu S."/>
            <person name="Juenger T.E."/>
            <person name="Schmutz J."/>
        </authorList>
    </citation>
    <scope>NUCLEOTIDE SEQUENCE</scope>
    <source>
        <strain evidence="2">AP13</strain>
    </source>
</reference>
<evidence type="ECO:0000313" key="3">
    <source>
        <dbReference type="Proteomes" id="UP000823388"/>
    </source>
</evidence>
<evidence type="ECO:0000313" key="2">
    <source>
        <dbReference type="EMBL" id="KAG2565996.1"/>
    </source>
</evidence>